<proteinExistence type="predicted"/>
<dbReference type="Gramene" id="OMERI04G10000.5">
    <property type="protein sequence ID" value="OMERI04G10000.5"/>
    <property type="gene ID" value="OMERI04G10000"/>
</dbReference>
<sequence length="67" mass="7517">PPRSPRLLAPRVAYKRPRPRPPRASRLPLRFRHRARDSVTPRGLALAAQLVSSNVQAWSARGQGEGR</sequence>
<organism evidence="1">
    <name type="scientific">Oryza meridionalis</name>
    <dbReference type="NCBI Taxonomy" id="40149"/>
    <lineage>
        <taxon>Eukaryota</taxon>
        <taxon>Viridiplantae</taxon>
        <taxon>Streptophyta</taxon>
        <taxon>Embryophyta</taxon>
        <taxon>Tracheophyta</taxon>
        <taxon>Spermatophyta</taxon>
        <taxon>Magnoliopsida</taxon>
        <taxon>Liliopsida</taxon>
        <taxon>Poales</taxon>
        <taxon>Poaceae</taxon>
        <taxon>BOP clade</taxon>
        <taxon>Oryzoideae</taxon>
        <taxon>Oryzeae</taxon>
        <taxon>Oryzinae</taxon>
        <taxon>Oryza</taxon>
    </lineage>
</organism>
<dbReference type="EnsemblPlants" id="OMERI04G10000.5">
    <property type="protein sequence ID" value="OMERI04G10000.5"/>
    <property type="gene ID" value="OMERI04G10000"/>
</dbReference>
<dbReference type="HOGENOM" id="CLU_2820179_0_0_1"/>
<accession>A0A0E0DDM3</accession>
<dbReference type="AlphaFoldDB" id="A0A0E0DDM3"/>
<evidence type="ECO:0000313" key="2">
    <source>
        <dbReference type="Proteomes" id="UP000008021"/>
    </source>
</evidence>
<keyword evidence="2" id="KW-1185">Reference proteome</keyword>
<reference evidence="1" key="1">
    <citation type="submission" date="2015-04" db="UniProtKB">
        <authorList>
            <consortium name="EnsemblPlants"/>
        </authorList>
    </citation>
    <scope>IDENTIFICATION</scope>
</reference>
<name>A0A0E0DDM3_9ORYZ</name>
<protein>
    <submittedName>
        <fullName evidence="1">Uncharacterized protein</fullName>
    </submittedName>
</protein>
<reference evidence="1" key="2">
    <citation type="submission" date="2018-05" db="EMBL/GenBank/DDBJ databases">
        <title>OmerRS3 (Oryza meridionalis Reference Sequence Version 3).</title>
        <authorList>
            <person name="Zhang J."/>
            <person name="Kudrna D."/>
            <person name="Lee S."/>
            <person name="Talag J."/>
            <person name="Welchert J."/>
            <person name="Wing R.A."/>
        </authorList>
    </citation>
    <scope>NUCLEOTIDE SEQUENCE [LARGE SCALE GENOMIC DNA]</scope>
    <source>
        <strain evidence="1">cv. OR44</strain>
    </source>
</reference>
<dbReference type="Proteomes" id="UP000008021">
    <property type="component" value="Chromosome 4"/>
</dbReference>
<evidence type="ECO:0000313" key="1">
    <source>
        <dbReference type="EnsemblPlants" id="OMERI04G10000.5"/>
    </source>
</evidence>